<accession>A0A2N2E3P8</accession>
<evidence type="ECO:0000313" key="2">
    <source>
        <dbReference type="EMBL" id="PKM89340.1"/>
    </source>
</evidence>
<protein>
    <submittedName>
        <fullName evidence="2">Lactate utilization protein</fullName>
    </submittedName>
</protein>
<evidence type="ECO:0000259" key="1">
    <source>
        <dbReference type="Pfam" id="PF02589"/>
    </source>
</evidence>
<proteinExistence type="predicted"/>
<dbReference type="AlphaFoldDB" id="A0A2N2E3P8"/>
<dbReference type="PANTHER" id="PTHR36179">
    <property type="entry name" value="LUD_DOM DOMAIN-CONTAINING PROTEIN"/>
    <property type="match status" value="1"/>
</dbReference>
<evidence type="ECO:0000313" key="3">
    <source>
        <dbReference type="Proteomes" id="UP000233325"/>
    </source>
</evidence>
<gene>
    <name evidence="2" type="ORF">CVU83_00295</name>
</gene>
<dbReference type="Proteomes" id="UP000233325">
    <property type="component" value="Unassembled WGS sequence"/>
</dbReference>
<feature type="domain" description="LUD" evidence="1">
    <location>
        <begin position="12"/>
        <end position="166"/>
    </location>
</feature>
<dbReference type="SUPFAM" id="SSF100950">
    <property type="entry name" value="NagB/RpiA/CoA transferase-like"/>
    <property type="match status" value="1"/>
</dbReference>
<dbReference type="Gene3D" id="3.40.50.10420">
    <property type="entry name" value="NagB/RpiA/CoA transferase-like"/>
    <property type="match status" value="1"/>
</dbReference>
<dbReference type="InterPro" id="IPR037171">
    <property type="entry name" value="NagB/RpiA_transferase-like"/>
</dbReference>
<organism evidence="2 3">
    <name type="scientific">Candidatus Falkowbacteria bacterium HGW-Falkowbacteria-2</name>
    <dbReference type="NCBI Taxonomy" id="2013769"/>
    <lineage>
        <taxon>Bacteria</taxon>
        <taxon>Candidatus Falkowiibacteriota</taxon>
    </lineage>
</organism>
<reference evidence="2 3" key="1">
    <citation type="journal article" date="2017" name="ISME J.">
        <title>Potential for microbial H2 and metal transformations associated with novel bacteria and archaea in deep terrestrial subsurface sediments.</title>
        <authorList>
            <person name="Hernsdorf A.W."/>
            <person name="Amano Y."/>
            <person name="Miyakawa K."/>
            <person name="Ise K."/>
            <person name="Suzuki Y."/>
            <person name="Anantharaman K."/>
            <person name="Probst A."/>
            <person name="Burstein D."/>
            <person name="Thomas B.C."/>
            <person name="Banfield J.F."/>
        </authorList>
    </citation>
    <scope>NUCLEOTIDE SEQUENCE [LARGE SCALE GENOMIC DNA]</scope>
    <source>
        <strain evidence="2">HGW-Falkowbacteria-2</strain>
    </source>
</reference>
<dbReference type="InterPro" id="IPR024185">
    <property type="entry name" value="FTHF_cligase-like_sf"/>
</dbReference>
<dbReference type="InterPro" id="IPR003741">
    <property type="entry name" value="LUD_dom"/>
</dbReference>
<dbReference type="EMBL" id="PHAH01000002">
    <property type="protein sequence ID" value="PKM89340.1"/>
    <property type="molecule type" value="Genomic_DNA"/>
</dbReference>
<name>A0A2N2E3P8_9BACT</name>
<sequence>MDYNKLASEDVIKKTVAALEDRGVEVIIVDSAEKALKNIISLIPKGSSIMNGSSTTLRQIGFIDYLKVGNHKWNNLHEAVLAEKDETKQAALRQHSVLSDYYLGSVHALAETGEYLVASNTGSQLPHIAYTSNHLILVISTKKITPTLADAYRRLTEHVVPLEDARMQEAYGFGTQLNKILVVNGENSSSGRKIVMILVKENLGY</sequence>
<dbReference type="PANTHER" id="PTHR36179:SF2">
    <property type="entry name" value="LUD DOMAIN-CONTAINING PROTEIN"/>
    <property type="match status" value="1"/>
</dbReference>
<comment type="caution">
    <text evidence="2">The sequence shown here is derived from an EMBL/GenBank/DDBJ whole genome shotgun (WGS) entry which is preliminary data.</text>
</comment>
<dbReference type="Pfam" id="PF02589">
    <property type="entry name" value="LUD_dom"/>
    <property type="match status" value="1"/>
</dbReference>